<name>A0AB34KQP8_9PEZI</name>
<gene>
    <name evidence="2" type="ORF">WHR41_05984</name>
</gene>
<evidence type="ECO:0000313" key="3">
    <source>
        <dbReference type="Proteomes" id="UP000803884"/>
    </source>
</evidence>
<dbReference type="Proteomes" id="UP000803884">
    <property type="component" value="Unassembled WGS sequence"/>
</dbReference>
<protein>
    <submittedName>
        <fullName evidence="2">Uncharacterized protein</fullName>
    </submittedName>
</protein>
<organism evidence="2 3">
    <name type="scientific">Cladosporium halotolerans</name>
    <dbReference type="NCBI Taxonomy" id="1052096"/>
    <lineage>
        <taxon>Eukaryota</taxon>
        <taxon>Fungi</taxon>
        <taxon>Dikarya</taxon>
        <taxon>Ascomycota</taxon>
        <taxon>Pezizomycotina</taxon>
        <taxon>Dothideomycetes</taxon>
        <taxon>Dothideomycetidae</taxon>
        <taxon>Cladosporiales</taxon>
        <taxon>Cladosporiaceae</taxon>
        <taxon>Cladosporium</taxon>
    </lineage>
</organism>
<evidence type="ECO:0000313" key="2">
    <source>
        <dbReference type="EMBL" id="KAL1585595.1"/>
    </source>
</evidence>
<dbReference type="GeneID" id="96007427"/>
<dbReference type="EMBL" id="JAAQHG020000018">
    <property type="protein sequence ID" value="KAL1585595.1"/>
    <property type="molecule type" value="Genomic_DNA"/>
</dbReference>
<keyword evidence="3" id="KW-1185">Reference proteome</keyword>
<comment type="caution">
    <text evidence="2">The sequence shown here is derived from an EMBL/GenBank/DDBJ whole genome shotgun (WGS) entry which is preliminary data.</text>
</comment>
<accession>A0AB34KQP8</accession>
<sequence length="87" mass="8840">MSAPSGHEQVVQNSGKPHGKNITEGGFDSGAPNASFNNEVRTKKDPARAALNGMQEADVPSAGVQGDRGNKVDNNNSFAATGGDTSA</sequence>
<dbReference type="AlphaFoldDB" id="A0AB34KQP8"/>
<evidence type="ECO:0000256" key="1">
    <source>
        <dbReference type="SAM" id="MobiDB-lite"/>
    </source>
</evidence>
<dbReference type="RefSeq" id="XP_069228701.1">
    <property type="nucleotide sequence ID" value="XM_069374589.1"/>
</dbReference>
<feature type="compositionally biased region" description="Polar residues" evidence="1">
    <location>
        <begin position="72"/>
        <end position="87"/>
    </location>
</feature>
<reference evidence="2 3" key="1">
    <citation type="journal article" date="2020" name="Microbiol. Resour. Announc.">
        <title>Draft Genome Sequence of a Cladosporium Species Isolated from the Mesophotic Ascidian Didemnum maculosum.</title>
        <authorList>
            <person name="Gioti A."/>
            <person name="Siaperas R."/>
            <person name="Nikolaivits E."/>
            <person name="Le Goff G."/>
            <person name="Ouazzani J."/>
            <person name="Kotoulas G."/>
            <person name="Topakas E."/>
        </authorList>
    </citation>
    <scope>NUCLEOTIDE SEQUENCE [LARGE SCALE GENOMIC DNA]</scope>
    <source>
        <strain evidence="2 3">TM138-S3</strain>
    </source>
</reference>
<proteinExistence type="predicted"/>
<feature type="region of interest" description="Disordered" evidence="1">
    <location>
        <begin position="1"/>
        <end position="87"/>
    </location>
</feature>